<evidence type="ECO:0000313" key="3">
    <source>
        <dbReference type="Proteomes" id="UP000186922"/>
    </source>
</evidence>
<dbReference type="EMBL" id="BDGG01000013">
    <property type="protein sequence ID" value="GAV06076.1"/>
    <property type="molecule type" value="Genomic_DNA"/>
</dbReference>
<proteinExistence type="predicted"/>
<dbReference type="Proteomes" id="UP000186922">
    <property type="component" value="Unassembled WGS sequence"/>
</dbReference>
<sequence length="200" mass="22200">MAKRHILHVENSANSNYFLQSRGFVQSIESYALLELRKEKFGVLLHNFVPDPRYLTRSSADYLSHFLAQISFSMSDSGDAAEKYAEHAGRVNDSGDIHTKEKMRASVPAKPDDRISGGKSHAGKDPEADNHGKMGKGEDTHVTDETGAPTADTHKNQEGKSGHTGSRDKQHTSHGHGLPKDEEPAYQFESEKQHNKNQHN</sequence>
<protein>
    <submittedName>
        <fullName evidence="2">Uncharacterized protein</fullName>
    </submittedName>
</protein>
<feature type="compositionally biased region" description="Basic and acidic residues" evidence="1">
    <location>
        <begin position="152"/>
        <end position="171"/>
    </location>
</feature>
<dbReference type="AlphaFoldDB" id="A0A1D1VYP7"/>
<reference evidence="2 3" key="1">
    <citation type="journal article" date="2016" name="Nat. Commun.">
        <title>Extremotolerant tardigrade genome and improved radiotolerance of human cultured cells by tardigrade-unique protein.</title>
        <authorList>
            <person name="Hashimoto T."/>
            <person name="Horikawa D.D."/>
            <person name="Saito Y."/>
            <person name="Kuwahara H."/>
            <person name="Kozuka-Hata H."/>
            <person name="Shin-I T."/>
            <person name="Minakuchi Y."/>
            <person name="Ohishi K."/>
            <person name="Motoyama A."/>
            <person name="Aizu T."/>
            <person name="Enomoto A."/>
            <person name="Kondo K."/>
            <person name="Tanaka S."/>
            <person name="Hara Y."/>
            <person name="Koshikawa S."/>
            <person name="Sagara H."/>
            <person name="Miura T."/>
            <person name="Yokobori S."/>
            <person name="Miyagawa K."/>
            <person name="Suzuki Y."/>
            <person name="Kubo T."/>
            <person name="Oyama M."/>
            <person name="Kohara Y."/>
            <person name="Fujiyama A."/>
            <person name="Arakawa K."/>
            <person name="Katayama T."/>
            <person name="Toyoda A."/>
            <person name="Kunieda T."/>
        </authorList>
    </citation>
    <scope>NUCLEOTIDE SEQUENCE [LARGE SCALE GENOMIC DNA]</scope>
    <source>
        <strain evidence="2 3">YOKOZUNA-1</strain>
    </source>
</reference>
<evidence type="ECO:0000256" key="1">
    <source>
        <dbReference type="SAM" id="MobiDB-lite"/>
    </source>
</evidence>
<gene>
    <name evidence="2" type="primary">RvY_16112</name>
    <name evidence="2" type="synonym">RvY_16112.1</name>
    <name evidence="2" type="ORF">RvY_16112-1</name>
</gene>
<accession>A0A1D1VYP7</accession>
<organism evidence="2 3">
    <name type="scientific">Ramazzottius varieornatus</name>
    <name type="common">Water bear</name>
    <name type="synonym">Tardigrade</name>
    <dbReference type="NCBI Taxonomy" id="947166"/>
    <lineage>
        <taxon>Eukaryota</taxon>
        <taxon>Metazoa</taxon>
        <taxon>Ecdysozoa</taxon>
        <taxon>Tardigrada</taxon>
        <taxon>Eutardigrada</taxon>
        <taxon>Parachela</taxon>
        <taxon>Hypsibioidea</taxon>
        <taxon>Ramazzottiidae</taxon>
        <taxon>Ramazzottius</taxon>
    </lineage>
</organism>
<feature type="compositionally biased region" description="Basic and acidic residues" evidence="1">
    <location>
        <begin position="88"/>
        <end position="144"/>
    </location>
</feature>
<name>A0A1D1VYP7_RAMVA</name>
<comment type="caution">
    <text evidence="2">The sequence shown here is derived from an EMBL/GenBank/DDBJ whole genome shotgun (WGS) entry which is preliminary data.</text>
</comment>
<feature type="region of interest" description="Disordered" evidence="1">
    <location>
        <begin position="88"/>
        <end position="200"/>
    </location>
</feature>
<evidence type="ECO:0000313" key="2">
    <source>
        <dbReference type="EMBL" id="GAV06076.1"/>
    </source>
</evidence>
<feature type="compositionally biased region" description="Basic and acidic residues" evidence="1">
    <location>
        <begin position="178"/>
        <end position="194"/>
    </location>
</feature>
<keyword evidence="3" id="KW-1185">Reference proteome</keyword>